<dbReference type="PANTHER" id="PTHR36925:SF1">
    <property type="entry name" value="COBALT-PRECORRIN-6A REDUCTASE"/>
    <property type="match status" value="1"/>
</dbReference>
<dbReference type="RefSeq" id="WP_056996778.1">
    <property type="nucleotide sequence ID" value="NZ_AYYR01000052.1"/>
</dbReference>
<proteinExistence type="predicted"/>
<comment type="caution">
    <text evidence="4">The sequence shown here is derived from an EMBL/GenBank/DDBJ whole genome shotgun (WGS) entry which is preliminary data.</text>
</comment>
<dbReference type="UniPathway" id="UPA00148"/>
<dbReference type="PROSITE" id="PS51014">
    <property type="entry name" value="COBK_CBIJ"/>
    <property type="match status" value="1"/>
</dbReference>
<evidence type="ECO:0000313" key="4">
    <source>
        <dbReference type="EMBL" id="KRM75516.1"/>
    </source>
</evidence>
<reference evidence="4 5" key="1">
    <citation type="journal article" date="2015" name="Genome Announc.">
        <title>Expanding the biotechnology potential of lactobacilli through comparative genomics of 213 strains and associated genera.</title>
        <authorList>
            <person name="Sun Z."/>
            <person name="Harris H.M."/>
            <person name="McCann A."/>
            <person name="Guo C."/>
            <person name="Argimon S."/>
            <person name="Zhang W."/>
            <person name="Yang X."/>
            <person name="Jeffery I.B."/>
            <person name="Cooney J.C."/>
            <person name="Kagawa T.F."/>
            <person name="Liu W."/>
            <person name="Song Y."/>
            <person name="Salvetti E."/>
            <person name="Wrobel A."/>
            <person name="Rasinkangas P."/>
            <person name="Parkhill J."/>
            <person name="Rea M.C."/>
            <person name="O'Sullivan O."/>
            <person name="Ritari J."/>
            <person name="Douillard F.P."/>
            <person name="Paul Ross R."/>
            <person name="Yang R."/>
            <person name="Briner A.E."/>
            <person name="Felis G.E."/>
            <person name="de Vos W.M."/>
            <person name="Barrangou R."/>
            <person name="Klaenhammer T.R."/>
            <person name="Caufield P.W."/>
            <person name="Cui Y."/>
            <person name="Zhang H."/>
            <person name="O'Toole P.W."/>
        </authorList>
    </citation>
    <scope>NUCLEOTIDE SEQUENCE [LARGE SCALE GENOMIC DNA]</scope>
    <source>
        <strain evidence="4 5">DSM 20515</strain>
    </source>
</reference>
<dbReference type="EMBL" id="AYYR01000052">
    <property type="protein sequence ID" value="KRM75516.1"/>
    <property type="molecule type" value="Genomic_DNA"/>
</dbReference>
<dbReference type="PANTHER" id="PTHR36925">
    <property type="entry name" value="COBALT-PRECORRIN-6A REDUCTASE"/>
    <property type="match status" value="1"/>
</dbReference>
<accession>A0A0R2BIK4</accession>
<evidence type="ECO:0000256" key="2">
    <source>
        <dbReference type="ARBA" id="ARBA00022573"/>
    </source>
</evidence>
<dbReference type="GO" id="GO:0016994">
    <property type="term" value="F:precorrin-6A reductase activity"/>
    <property type="evidence" value="ECO:0007669"/>
    <property type="project" value="InterPro"/>
</dbReference>
<keyword evidence="2" id="KW-0169">Cobalamin biosynthesis</keyword>
<evidence type="ECO:0000256" key="1">
    <source>
        <dbReference type="ARBA" id="ARBA00004953"/>
    </source>
</evidence>
<dbReference type="GO" id="GO:0009236">
    <property type="term" value="P:cobalamin biosynthetic process"/>
    <property type="evidence" value="ECO:0007669"/>
    <property type="project" value="UniProtKB-UniPathway"/>
</dbReference>
<dbReference type="InterPro" id="IPR003723">
    <property type="entry name" value="Precorrin-6x_reduct"/>
</dbReference>
<sequence>MILLLGGTSESLDVADYLTKAKAPFILSVTTDYGAELARPHAVHVSEQILTPATFHDFFTAHHITLIIDATHPFAKVISGTVMTAAHADQIRYVRLERENGLAEDPNLKLFDDLDGVVDFLKPTTGTVYLSTGSKTAGEYAEKLGVTRLHVRVLPTVKAIGLLDDAGFEADQIDAVRGPFSEQLNMDLFARCQAVAVVTKESGRRGGVQEKIAACKQLSIPCLVIKRPTLNYPERAASLSELKVLLEKTL</sequence>
<name>A0A0R2BIK4_SECCO</name>
<dbReference type="AlphaFoldDB" id="A0A0R2BIK4"/>
<keyword evidence="3" id="KW-0560">Oxidoreductase</keyword>
<dbReference type="Pfam" id="PF02571">
    <property type="entry name" value="CbiJ"/>
    <property type="match status" value="1"/>
</dbReference>
<protein>
    <submittedName>
        <fullName evidence="4">Precorrin-6x reductase cbij</fullName>
    </submittedName>
</protein>
<dbReference type="PATRIC" id="fig|1423733.4.peg.2341"/>
<gene>
    <name evidence="4" type="ORF">FC82_GL002228</name>
</gene>
<comment type="pathway">
    <text evidence="1">Cofactor biosynthesis; adenosylcobalamin biosynthesis.</text>
</comment>
<dbReference type="STRING" id="33960.TY91_13450"/>
<organism evidence="4 5">
    <name type="scientific">Secundilactobacillus collinoides DSM 20515 = JCM 1123</name>
    <dbReference type="NCBI Taxonomy" id="1423733"/>
    <lineage>
        <taxon>Bacteria</taxon>
        <taxon>Bacillati</taxon>
        <taxon>Bacillota</taxon>
        <taxon>Bacilli</taxon>
        <taxon>Lactobacillales</taxon>
        <taxon>Lactobacillaceae</taxon>
        <taxon>Secundilactobacillus</taxon>
    </lineage>
</organism>
<evidence type="ECO:0000256" key="3">
    <source>
        <dbReference type="ARBA" id="ARBA00023002"/>
    </source>
</evidence>
<evidence type="ECO:0000313" key="5">
    <source>
        <dbReference type="Proteomes" id="UP000051845"/>
    </source>
</evidence>
<dbReference type="Proteomes" id="UP000051845">
    <property type="component" value="Unassembled WGS sequence"/>
</dbReference>
<dbReference type="NCBIfam" id="TIGR00715">
    <property type="entry name" value="precor6x_red"/>
    <property type="match status" value="1"/>
</dbReference>